<dbReference type="GO" id="GO:0016114">
    <property type="term" value="P:terpenoid biosynthetic process"/>
    <property type="evidence" value="ECO:0007669"/>
    <property type="project" value="UniProtKB-UniPathway"/>
</dbReference>
<evidence type="ECO:0000256" key="2">
    <source>
        <dbReference type="ARBA" id="ARBA00004292"/>
    </source>
</evidence>
<evidence type="ECO:0000313" key="13">
    <source>
        <dbReference type="Proteomes" id="UP000443090"/>
    </source>
</evidence>
<dbReference type="HAMAP" id="MF_01635">
    <property type="entry name" value="UbiA"/>
    <property type="match status" value="1"/>
</dbReference>
<accession>A0A8H8S5J8</accession>
<keyword evidence="7 11" id="KW-1133">Transmembrane helix</keyword>
<dbReference type="EMBL" id="QGMI01000110">
    <property type="protein sequence ID" value="TVY47112.1"/>
    <property type="molecule type" value="Genomic_DNA"/>
</dbReference>
<dbReference type="UniPathway" id="UPA00232"/>
<dbReference type="EC" id="2.5.1.39" evidence="11"/>
<dbReference type="FunFam" id="1.10.357.140:FF:000003">
    <property type="entry name" value="4-hydroxybenzoate polyprenyltransferase, mitochondrial"/>
    <property type="match status" value="1"/>
</dbReference>
<name>A0A8H8S5J8_9HELO</name>
<comment type="function">
    <text evidence="10 11">Catalyzes the prenylation of para-hydroxybenzoate (PHB) with an all-trans polyprenyl group. Mediates the second step in the final reaction sequence of coenzyme Q (CoQ) biosynthesis, which is the condensation of the polyisoprenoid side chain with PHB, generating the first membrane-bound Q intermediate.</text>
</comment>
<dbReference type="NCBIfam" id="TIGR01474">
    <property type="entry name" value="ubiA_proteo"/>
    <property type="match status" value="1"/>
</dbReference>
<dbReference type="InterPro" id="IPR000537">
    <property type="entry name" value="UbiA_prenyltransferase"/>
</dbReference>
<keyword evidence="11" id="KW-0999">Mitochondrion inner membrane</keyword>
<feature type="transmembrane region" description="Helical" evidence="11">
    <location>
        <begin position="246"/>
        <end position="265"/>
    </location>
</feature>
<dbReference type="GO" id="GO:0006744">
    <property type="term" value="P:ubiquinone biosynthetic process"/>
    <property type="evidence" value="ECO:0007669"/>
    <property type="project" value="UniProtKB-UniRule"/>
</dbReference>
<evidence type="ECO:0000256" key="6">
    <source>
        <dbReference type="ARBA" id="ARBA00022692"/>
    </source>
</evidence>
<comment type="pathway">
    <text evidence="11">Cofactor biosynthesis; ubiquinone biosynthesis.</text>
</comment>
<evidence type="ECO:0000256" key="10">
    <source>
        <dbReference type="ARBA" id="ARBA00058997"/>
    </source>
</evidence>
<evidence type="ECO:0000256" key="11">
    <source>
        <dbReference type="HAMAP-Rule" id="MF_03189"/>
    </source>
</evidence>
<keyword evidence="13" id="KW-1185">Reference proteome</keyword>
<feature type="transmembrane region" description="Helical" evidence="11">
    <location>
        <begin position="322"/>
        <end position="340"/>
    </location>
</feature>
<evidence type="ECO:0000256" key="8">
    <source>
        <dbReference type="ARBA" id="ARBA00023136"/>
    </source>
</evidence>
<dbReference type="FunFam" id="1.20.120.1780:FF:000001">
    <property type="entry name" value="4-hydroxybenzoate octaprenyltransferase"/>
    <property type="match status" value="1"/>
</dbReference>
<protein>
    <recommendedName>
        <fullName evidence="11">4-hydroxybenzoate polyprenyltransferase, mitochondrial</fullName>
        <shortName evidence="11">4-HB polyprenyltransferase</shortName>
        <ecNumber evidence="11">2.5.1.39</ecNumber>
    </recommendedName>
    <alternativeName>
        <fullName evidence="11">Para-hydroxybenzoate--polyprenyltransferase</fullName>
        <shortName evidence="11">PHB:PPT</shortName>
        <shortName evidence="11">PHB:polyprenyltransferase</shortName>
    </alternativeName>
</protein>
<keyword evidence="11" id="KW-0831">Ubiquinone biosynthesis</keyword>
<comment type="subcellular location">
    <subcellularLocation>
        <location evidence="2 11">Mitochondrion inner membrane</location>
        <topology evidence="2 11">Multi-pass membrane protein</topology>
        <orientation evidence="2 11">Matrix side</orientation>
    </subcellularLocation>
</comment>
<sequence>MSLIGLFNLPSSCRQSVLRNVTIYPQVLLRTVVYHGRASSNSYRQYKPLVASRSQRTFHQSISKSKAVAVDQGHIPVSKPISGRQPPTPYQPPTTGLLSVLPASWVPYAELVRLDKPTGTYYLFFPCLFSTLLAAPLAVPIVSPLSVVGTSLLFFSGALIMRGAGCAINDLWDRNLDPHVTRTRLRPIARGAITPFKALAFTGVQLFTGLGILLQFPLECFFYATPSLLLVASYPLAKRVTHYPQFVLGLTFSWGAFMGFPALGIDLLQNSAALTAAAFLYTSNIAWTVLYDMIYAHMDIKDDAKAGIKSIALRHDQQTKQILSGLAVTQIGLLAAAGVAAGAGPVFFVGSCGGAALTLAVMIKKVNLKSVKDCWWWFVNGCWITGGVISAGLGAEYLVQYSQRMNKGVEAKVGGPNATQLEMISQNAALAFHITSRDRYHDPRQVQSSADAASKISSGHSEDQLVLSTSERSLGAHGYLGVWRMECGTVIPSGTATDLERLSGTWERSTLGS</sequence>
<dbReference type="Gene3D" id="1.20.120.1780">
    <property type="entry name" value="UbiA prenyltransferase"/>
    <property type="match status" value="1"/>
</dbReference>
<dbReference type="GO" id="GO:0005743">
    <property type="term" value="C:mitochondrial inner membrane"/>
    <property type="evidence" value="ECO:0007669"/>
    <property type="project" value="UniProtKB-SubCell"/>
</dbReference>
<evidence type="ECO:0000256" key="3">
    <source>
        <dbReference type="ARBA" id="ARBA00004721"/>
    </source>
</evidence>
<dbReference type="PROSITE" id="PS00943">
    <property type="entry name" value="UBIA"/>
    <property type="match status" value="1"/>
</dbReference>
<dbReference type="InterPro" id="IPR006370">
    <property type="entry name" value="HB_polyprenyltransferase-like"/>
</dbReference>
<dbReference type="Gene3D" id="1.10.357.140">
    <property type="entry name" value="UbiA prenyltransferase"/>
    <property type="match status" value="1"/>
</dbReference>
<dbReference type="CDD" id="cd13959">
    <property type="entry name" value="PT_UbiA_COQ2"/>
    <property type="match status" value="1"/>
</dbReference>
<dbReference type="GO" id="GO:0008412">
    <property type="term" value="F:4-hydroxybenzoate polyprenyltransferase activity"/>
    <property type="evidence" value="ECO:0007669"/>
    <property type="project" value="UniProtKB-EC"/>
</dbReference>
<keyword evidence="11" id="KW-0496">Mitochondrion</keyword>
<evidence type="ECO:0000256" key="4">
    <source>
        <dbReference type="ARBA" id="ARBA00005985"/>
    </source>
</evidence>
<gene>
    <name evidence="12" type="primary">ppt1_0</name>
    <name evidence="12" type="ORF">LOCC1_G001734</name>
</gene>
<evidence type="ECO:0000256" key="1">
    <source>
        <dbReference type="ARBA" id="ARBA00001946"/>
    </source>
</evidence>
<comment type="cofactor">
    <cofactor evidence="1 11">
        <name>Mg(2+)</name>
        <dbReference type="ChEBI" id="CHEBI:18420"/>
    </cofactor>
</comment>
<evidence type="ECO:0000313" key="12">
    <source>
        <dbReference type="EMBL" id="TVY47112.1"/>
    </source>
</evidence>
<dbReference type="Proteomes" id="UP000443090">
    <property type="component" value="Unassembled WGS sequence"/>
</dbReference>
<feature type="transmembrane region" description="Helical" evidence="11">
    <location>
        <begin position="271"/>
        <end position="291"/>
    </location>
</feature>
<comment type="catalytic activity">
    <reaction evidence="9 11">
        <text>an all-trans-polyprenyl diphosphate + 4-hydroxybenzoate = a 4-hydroxy-3-(all-trans-polyprenyl)benzoate + diphosphate</text>
        <dbReference type="Rhea" id="RHEA:44504"/>
        <dbReference type="Rhea" id="RHEA-COMP:9514"/>
        <dbReference type="Rhea" id="RHEA-COMP:9564"/>
        <dbReference type="ChEBI" id="CHEBI:17879"/>
        <dbReference type="ChEBI" id="CHEBI:33019"/>
        <dbReference type="ChEBI" id="CHEBI:58914"/>
        <dbReference type="ChEBI" id="CHEBI:78396"/>
        <dbReference type="EC" id="2.5.1.39"/>
    </reaction>
</comment>
<dbReference type="UniPathway" id="UPA00213"/>
<comment type="pathway">
    <text evidence="3">Secondary metabolite biosynthesis; terpenoid biosynthesis.</text>
</comment>
<evidence type="ECO:0000256" key="5">
    <source>
        <dbReference type="ARBA" id="ARBA00022679"/>
    </source>
</evidence>
<dbReference type="InterPro" id="IPR030470">
    <property type="entry name" value="UbiA_prenylTrfase_CS"/>
</dbReference>
<comment type="caution">
    <text evidence="12">The sequence shown here is derived from an EMBL/GenBank/DDBJ whole genome shotgun (WGS) entry which is preliminary data.</text>
</comment>
<comment type="similarity">
    <text evidence="4 11">Belongs to the UbiA prenyltransferase family.</text>
</comment>
<feature type="transmembrane region" description="Helical" evidence="11">
    <location>
        <begin position="346"/>
        <end position="363"/>
    </location>
</feature>
<dbReference type="OrthoDB" id="18170at2759"/>
<dbReference type="Pfam" id="PF01040">
    <property type="entry name" value="UbiA"/>
    <property type="match status" value="1"/>
</dbReference>
<dbReference type="AlphaFoldDB" id="A0A8H8S5J8"/>
<organism evidence="12 13">
    <name type="scientific">Lachnellula occidentalis</name>
    <dbReference type="NCBI Taxonomy" id="215460"/>
    <lineage>
        <taxon>Eukaryota</taxon>
        <taxon>Fungi</taxon>
        <taxon>Dikarya</taxon>
        <taxon>Ascomycota</taxon>
        <taxon>Pezizomycotina</taxon>
        <taxon>Leotiomycetes</taxon>
        <taxon>Helotiales</taxon>
        <taxon>Lachnaceae</taxon>
        <taxon>Lachnellula</taxon>
    </lineage>
</organism>
<dbReference type="InterPro" id="IPR039653">
    <property type="entry name" value="Prenyltransferase"/>
</dbReference>
<keyword evidence="5 11" id="KW-0808">Transferase</keyword>
<keyword evidence="11" id="KW-0414">Isoprene biosynthesis</keyword>
<dbReference type="InterPro" id="IPR044878">
    <property type="entry name" value="UbiA_sf"/>
</dbReference>
<reference evidence="12 13" key="1">
    <citation type="submission" date="2018-05" db="EMBL/GenBank/DDBJ databases">
        <title>Genome sequencing and assembly of the regulated plant pathogen Lachnellula willkommii and related sister species for the development of diagnostic species identification markers.</title>
        <authorList>
            <person name="Giroux E."/>
            <person name="Bilodeau G."/>
        </authorList>
    </citation>
    <scope>NUCLEOTIDE SEQUENCE [LARGE SCALE GENOMIC DNA]</scope>
    <source>
        <strain evidence="12 13">CBS 160.35</strain>
    </source>
</reference>
<evidence type="ECO:0000256" key="7">
    <source>
        <dbReference type="ARBA" id="ARBA00022989"/>
    </source>
</evidence>
<dbReference type="PANTHER" id="PTHR11048">
    <property type="entry name" value="PRENYLTRANSFERASES"/>
    <property type="match status" value="1"/>
</dbReference>
<proteinExistence type="inferred from homology"/>
<keyword evidence="6 11" id="KW-0812">Transmembrane</keyword>
<keyword evidence="8 11" id="KW-0472">Membrane</keyword>
<dbReference type="PANTHER" id="PTHR11048:SF28">
    <property type="entry name" value="4-HYDROXYBENZOATE POLYPRENYLTRANSFERASE, MITOCHONDRIAL"/>
    <property type="match status" value="1"/>
</dbReference>
<feature type="transmembrane region" description="Helical" evidence="11">
    <location>
        <begin position="375"/>
        <end position="399"/>
    </location>
</feature>
<evidence type="ECO:0000256" key="9">
    <source>
        <dbReference type="ARBA" id="ARBA00052313"/>
    </source>
</evidence>